<feature type="binding site" evidence="3">
    <location>
        <position position="107"/>
    </location>
    <ligand>
        <name>substrate</name>
    </ligand>
</feature>
<proteinExistence type="inferred from homology"/>
<name>A0A1T1AU05_RHOFE</name>
<reference evidence="5 6" key="1">
    <citation type="submission" date="2017-01" db="EMBL/GenBank/DDBJ databases">
        <title>Genome sequencing of Rhodoferax fermentans JCM 7819.</title>
        <authorList>
            <person name="Kim Y.J."/>
            <person name="Farh M.E.-A."/>
            <person name="Yang D.-C."/>
        </authorList>
    </citation>
    <scope>NUCLEOTIDE SEQUENCE [LARGE SCALE GENOMIC DNA]</scope>
    <source>
        <strain evidence="5 6">JCM 7819</strain>
    </source>
</reference>
<dbReference type="AlphaFoldDB" id="A0A1T1AU05"/>
<dbReference type="GO" id="GO:0019853">
    <property type="term" value="P:L-ascorbic acid biosynthetic process"/>
    <property type="evidence" value="ECO:0007669"/>
    <property type="project" value="TreeGrafter"/>
</dbReference>
<feature type="active site" description="Proton donor/acceptor" evidence="2">
    <location>
        <position position="229"/>
    </location>
</feature>
<dbReference type="Pfam" id="PF08450">
    <property type="entry name" value="SGL"/>
    <property type="match status" value="1"/>
</dbReference>
<dbReference type="OrthoDB" id="9775406at2"/>
<dbReference type="PANTHER" id="PTHR10907">
    <property type="entry name" value="REGUCALCIN"/>
    <property type="match status" value="1"/>
</dbReference>
<dbReference type="Proteomes" id="UP000190750">
    <property type="component" value="Unassembled WGS sequence"/>
</dbReference>
<dbReference type="PANTHER" id="PTHR10907:SF47">
    <property type="entry name" value="REGUCALCIN"/>
    <property type="match status" value="1"/>
</dbReference>
<keyword evidence="3" id="KW-0479">Metal-binding</keyword>
<dbReference type="PRINTS" id="PR01790">
    <property type="entry name" value="SMP30FAMILY"/>
</dbReference>
<feature type="domain" description="SMP-30/Gluconolactonase/LRE-like region" evidence="4">
    <location>
        <begin position="22"/>
        <end position="287"/>
    </location>
</feature>
<dbReference type="GO" id="GO:0004341">
    <property type="term" value="F:gluconolactonase activity"/>
    <property type="evidence" value="ECO:0007669"/>
    <property type="project" value="TreeGrafter"/>
</dbReference>
<sequence>MNPSVPEHPATWQTVAPHRCQLGESPFWHPQEQMLYWLDIPGRQVLRANTYMGTVDTWDLPCEPGCIAPAASGGLVIALRHGVFRAREWGGELQLLATLDYDPTQMRANDGKCDAQGRLWIGTLDETRQLKNVGLYCLDTQHPEHPGQVHISCKIAPNGSFTTANALAWSPDNRTLYWANSPSHTVWAWDFEPSSGAMSAQRVFASFEPKPEGWPGTAATPLVYGGRPDGAAVDVAGNYWVAMFEGQRVCQFSPDGRLLADIPTPLVCPTMPCFGGEDLKTLYLTSASKNRPADELATYPLSGQVVAMRVAVAGLPVQFFRD</sequence>
<dbReference type="GO" id="GO:0005509">
    <property type="term" value="F:calcium ion binding"/>
    <property type="evidence" value="ECO:0007669"/>
    <property type="project" value="TreeGrafter"/>
</dbReference>
<keyword evidence="6" id="KW-1185">Reference proteome</keyword>
<dbReference type="InterPro" id="IPR013658">
    <property type="entry name" value="SGL"/>
</dbReference>
<organism evidence="5 6">
    <name type="scientific">Rhodoferax fermentans</name>
    <dbReference type="NCBI Taxonomy" id="28066"/>
    <lineage>
        <taxon>Bacteria</taxon>
        <taxon>Pseudomonadati</taxon>
        <taxon>Pseudomonadota</taxon>
        <taxon>Betaproteobacteria</taxon>
        <taxon>Burkholderiales</taxon>
        <taxon>Comamonadaceae</taxon>
        <taxon>Rhodoferax</taxon>
    </lineage>
</organism>
<dbReference type="Gene3D" id="2.120.10.30">
    <property type="entry name" value="TolB, C-terminal domain"/>
    <property type="match status" value="1"/>
</dbReference>
<keyword evidence="3" id="KW-0862">Zinc</keyword>
<evidence type="ECO:0000313" key="6">
    <source>
        <dbReference type="Proteomes" id="UP000190750"/>
    </source>
</evidence>
<feature type="binding site" evidence="3">
    <location>
        <position position="109"/>
    </location>
    <ligand>
        <name>substrate</name>
    </ligand>
</feature>
<comment type="similarity">
    <text evidence="1">Belongs to the SMP-30/CGR1 family.</text>
</comment>
<feature type="binding site" evidence="3">
    <location>
        <position position="24"/>
    </location>
    <ligand>
        <name>a divalent metal cation</name>
        <dbReference type="ChEBI" id="CHEBI:60240"/>
    </ligand>
</feature>
<feature type="binding site" evidence="3">
    <location>
        <position position="229"/>
    </location>
    <ligand>
        <name>a divalent metal cation</name>
        <dbReference type="ChEBI" id="CHEBI:60240"/>
    </ligand>
</feature>
<dbReference type="STRING" id="28066.RF819_13405"/>
<dbReference type="EMBL" id="MTJN01000002">
    <property type="protein sequence ID" value="OOV07596.1"/>
    <property type="molecule type" value="Genomic_DNA"/>
</dbReference>
<accession>A0A1T1AU05</accession>
<evidence type="ECO:0000256" key="1">
    <source>
        <dbReference type="ARBA" id="ARBA00008853"/>
    </source>
</evidence>
<dbReference type="SUPFAM" id="SSF63829">
    <property type="entry name" value="Calcium-dependent phosphotriesterase"/>
    <property type="match status" value="1"/>
</dbReference>
<evidence type="ECO:0000313" key="5">
    <source>
        <dbReference type="EMBL" id="OOV07596.1"/>
    </source>
</evidence>
<comment type="caution">
    <text evidence="5">The sequence shown here is derived from an EMBL/GenBank/DDBJ whole genome shotgun (WGS) entry which is preliminary data.</text>
</comment>
<dbReference type="InterPro" id="IPR011042">
    <property type="entry name" value="6-blade_b-propeller_TolB-like"/>
</dbReference>
<feature type="binding site" evidence="3">
    <location>
        <position position="165"/>
    </location>
    <ligand>
        <name>a divalent metal cation</name>
        <dbReference type="ChEBI" id="CHEBI:60240"/>
    </ligand>
</feature>
<gene>
    <name evidence="5" type="ORF">RF819_13405</name>
</gene>
<dbReference type="InterPro" id="IPR005511">
    <property type="entry name" value="SMP-30"/>
</dbReference>
<dbReference type="RefSeq" id="WP_078365447.1">
    <property type="nucleotide sequence ID" value="NZ_MTJN01000002.1"/>
</dbReference>
<evidence type="ECO:0000259" key="4">
    <source>
        <dbReference type="Pfam" id="PF08450"/>
    </source>
</evidence>
<protein>
    <submittedName>
        <fullName evidence="5">Gluconolactonase</fullName>
    </submittedName>
</protein>
<evidence type="ECO:0000256" key="3">
    <source>
        <dbReference type="PIRSR" id="PIRSR605511-2"/>
    </source>
</evidence>
<comment type="cofactor">
    <cofactor evidence="3">
        <name>Zn(2+)</name>
        <dbReference type="ChEBI" id="CHEBI:29105"/>
    </cofactor>
    <text evidence="3">Binds 1 divalent metal cation per subunit.</text>
</comment>
<evidence type="ECO:0000256" key="2">
    <source>
        <dbReference type="PIRSR" id="PIRSR605511-1"/>
    </source>
</evidence>